<comment type="caution">
    <text evidence="2">The sequence shown here is derived from an EMBL/GenBank/DDBJ whole genome shotgun (WGS) entry which is preliminary data.</text>
</comment>
<accession>A0A0G0ELG7</accession>
<dbReference type="AlphaFoldDB" id="A0A0G0ELG7"/>
<evidence type="ECO:0000256" key="1">
    <source>
        <dbReference type="SAM" id="MobiDB-lite"/>
    </source>
</evidence>
<proteinExistence type="predicted"/>
<dbReference type="Proteomes" id="UP000034492">
    <property type="component" value="Unassembled WGS sequence"/>
</dbReference>
<sequence length="132" mass="14030">MPILLPPNYHSLSVQCTEFANLRVLVSNKSTRDALLVTSTVVPFSGSAQTLSRRSPVTQPLFSSYTGAVMSNSSGGALPPDPTKPIVTSNRPARFAFAPAGGFRYPPSSPPNARSGWRPGRAGIVNHEINPL</sequence>
<feature type="region of interest" description="Disordered" evidence="1">
    <location>
        <begin position="100"/>
        <end position="121"/>
    </location>
</feature>
<name>A0A0G0ELG7_9BACT</name>
<evidence type="ECO:0000313" key="3">
    <source>
        <dbReference type="Proteomes" id="UP000034492"/>
    </source>
</evidence>
<protein>
    <submittedName>
        <fullName evidence="2">Uncharacterized protein</fullName>
    </submittedName>
</protein>
<dbReference type="EMBL" id="LBSA01000035">
    <property type="protein sequence ID" value="KKQ07913.1"/>
    <property type="molecule type" value="Genomic_DNA"/>
</dbReference>
<gene>
    <name evidence="2" type="ORF">US19_C0035G0024</name>
</gene>
<organism evidence="2 3">
    <name type="scientific">Candidatus Daviesbacteria bacterium GW2011_GWB1_36_5</name>
    <dbReference type="NCBI Taxonomy" id="1618426"/>
    <lineage>
        <taxon>Bacteria</taxon>
        <taxon>Candidatus Daviesiibacteriota</taxon>
    </lineage>
</organism>
<reference evidence="2 3" key="1">
    <citation type="journal article" date="2015" name="Nature">
        <title>rRNA introns, odd ribosomes, and small enigmatic genomes across a large radiation of phyla.</title>
        <authorList>
            <person name="Brown C.T."/>
            <person name="Hug L.A."/>
            <person name="Thomas B.C."/>
            <person name="Sharon I."/>
            <person name="Castelle C.J."/>
            <person name="Singh A."/>
            <person name="Wilkins M.J."/>
            <person name="Williams K.H."/>
            <person name="Banfield J.F."/>
        </authorList>
    </citation>
    <scope>NUCLEOTIDE SEQUENCE [LARGE SCALE GENOMIC DNA]</scope>
</reference>
<evidence type="ECO:0000313" key="2">
    <source>
        <dbReference type="EMBL" id="KKQ07913.1"/>
    </source>
</evidence>